<keyword evidence="6" id="KW-1185">Reference proteome</keyword>
<name>B7JB34_ACIF2</name>
<protein>
    <submittedName>
        <fullName evidence="5">Conjugal transfer protein</fullName>
    </submittedName>
</protein>
<evidence type="ECO:0000256" key="3">
    <source>
        <dbReference type="SAM" id="MobiDB-lite"/>
    </source>
</evidence>
<feature type="compositionally biased region" description="Low complexity" evidence="3">
    <location>
        <begin position="53"/>
        <end position="66"/>
    </location>
</feature>
<dbReference type="InterPro" id="IPR038161">
    <property type="entry name" value="VirB9/CagX/TrbG_C_sf"/>
</dbReference>
<organism evidence="5 6">
    <name type="scientific">Acidithiobacillus ferrooxidans (strain ATCC 23270 / DSM 14882 / CIP 104768 / NCIMB 8455)</name>
    <name type="common">Ferrobacillus ferrooxidans (strain ATCC 23270)</name>
    <dbReference type="NCBI Taxonomy" id="243159"/>
    <lineage>
        <taxon>Bacteria</taxon>
        <taxon>Pseudomonadati</taxon>
        <taxon>Pseudomonadota</taxon>
        <taxon>Acidithiobacillia</taxon>
        <taxon>Acidithiobacillales</taxon>
        <taxon>Acidithiobacillaceae</taxon>
        <taxon>Acidithiobacillus</taxon>
    </lineage>
</organism>
<feature type="chain" id="PRO_5002855132" evidence="4">
    <location>
        <begin position="21"/>
        <end position="381"/>
    </location>
</feature>
<reference evidence="5 6" key="1">
    <citation type="journal article" date="2008" name="BMC Genomics">
        <title>Acidithiobacillus ferrooxidans metabolism: from genome sequence to industrial applications.</title>
        <authorList>
            <person name="Valdes J."/>
            <person name="Pedroso I."/>
            <person name="Quatrini R."/>
            <person name="Dodson R.J."/>
            <person name="Tettelin H."/>
            <person name="Blake R.II."/>
            <person name="Eisen J.A."/>
            <person name="Holmes D.S."/>
        </authorList>
    </citation>
    <scope>NUCLEOTIDE SEQUENCE [LARGE SCALE GENOMIC DNA]</scope>
    <source>
        <strain evidence="6">ATCC 23270 / DSM 14882 / CIP 104768 / NCIMB 8455</strain>
    </source>
</reference>
<dbReference type="GeneID" id="65280884"/>
<dbReference type="EMBL" id="CP001219">
    <property type="protein sequence ID" value="ACK79447.1"/>
    <property type="molecule type" value="Genomic_DNA"/>
</dbReference>
<evidence type="ECO:0000313" key="6">
    <source>
        <dbReference type="Proteomes" id="UP000001362"/>
    </source>
</evidence>
<evidence type="ECO:0000256" key="2">
    <source>
        <dbReference type="ARBA" id="ARBA00022729"/>
    </source>
</evidence>
<dbReference type="Proteomes" id="UP000001362">
    <property type="component" value="Chromosome"/>
</dbReference>
<dbReference type="AlphaFoldDB" id="B7JB34"/>
<evidence type="ECO:0000256" key="4">
    <source>
        <dbReference type="SAM" id="SignalP"/>
    </source>
</evidence>
<feature type="signal peptide" evidence="4">
    <location>
        <begin position="1"/>
        <end position="20"/>
    </location>
</feature>
<dbReference type="KEGG" id="afr:AFE_1695"/>
<evidence type="ECO:0000313" key="5">
    <source>
        <dbReference type="EMBL" id="ACK79447.1"/>
    </source>
</evidence>
<keyword evidence="2 4" id="KW-0732">Signal</keyword>
<dbReference type="Pfam" id="PF03524">
    <property type="entry name" value="CagX"/>
    <property type="match status" value="1"/>
</dbReference>
<dbReference type="InterPro" id="IPR010258">
    <property type="entry name" value="Conjugal_tfr_TrbG/VirB9/CagX"/>
</dbReference>
<sequence length="381" mass="40029">MKTKTWLSLGLAVLPGLALAGVDTGLPAVKPIGSLQGKPPIQPAGTKTGSAHPSTTPSASGGTTSARQKVPAISPEAAERIAAVQVWQQSIATPPEGPESAATRALARQSLTASQAMDNTLPVVGGANGTVDSLAGRPVLVCSPLHTCIIELPDGVRPVTTVGVSKSEWNVQQALVGKQPEIFLSPKFKGLHQNIVVAATDQSRPINYEIRLVSDAVRYIPALKIEDSGGEVRSWKTDLQSADSQAADSQAAALLTADNAPTDQSAADHKGNVLPLPNIRLNHVNLRWSIHCGGGGWFRSSDCKPIRPLRVYDDGTHTFIDMPQGLASHGGFPILQARNASGHLIGVDTQIRGNTYVVDSVPAEILLRLGSEVVTIQQEGR</sequence>
<dbReference type="HOGENOM" id="CLU_064443_0_0_6"/>
<comment type="similarity">
    <text evidence="1">Belongs to the TrbG/VirB9 family.</text>
</comment>
<dbReference type="PaxDb" id="243159-AFE_1695"/>
<dbReference type="RefSeq" id="WP_012607177.1">
    <property type="nucleotide sequence ID" value="NC_011761.1"/>
</dbReference>
<dbReference type="InterPro" id="IPR033645">
    <property type="entry name" value="VirB9/CagX/TrbG_C"/>
</dbReference>
<gene>
    <name evidence="5" type="ordered locus">AFE_1695</name>
</gene>
<evidence type="ECO:0000256" key="1">
    <source>
        <dbReference type="ARBA" id="ARBA00006135"/>
    </source>
</evidence>
<dbReference type="eggNOG" id="COG3504">
    <property type="taxonomic scope" value="Bacteria"/>
</dbReference>
<feature type="region of interest" description="Disordered" evidence="3">
    <location>
        <begin position="33"/>
        <end position="72"/>
    </location>
</feature>
<dbReference type="CDD" id="cd06911">
    <property type="entry name" value="VirB9_CagX_TrbG"/>
    <property type="match status" value="1"/>
</dbReference>
<accession>B7JB34</accession>
<proteinExistence type="inferred from homology"/>
<dbReference type="Gene3D" id="2.60.40.2500">
    <property type="match status" value="1"/>
</dbReference>
<dbReference type="STRING" id="243159.AFE_1695"/>